<evidence type="ECO:0000313" key="2">
    <source>
        <dbReference type="EMBL" id="KAL1268091.1"/>
    </source>
</evidence>
<name>A0ABR3MTX4_9TELE</name>
<organism evidence="2 3">
    <name type="scientific">Cirrhinus molitorella</name>
    <name type="common">mud carp</name>
    <dbReference type="NCBI Taxonomy" id="172907"/>
    <lineage>
        <taxon>Eukaryota</taxon>
        <taxon>Metazoa</taxon>
        <taxon>Chordata</taxon>
        <taxon>Craniata</taxon>
        <taxon>Vertebrata</taxon>
        <taxon>Euteleostomi</taxon>
        <taxon>Actinopterygii</taxon>
        <taxon>Neopterygii</taxon>
        <taxon>Teleostei</taxon>
        <taxon>Ostariophysi</taxon>
        <taxon>Cypriniformes</taxon>
        <taxon>Cyprinidae</taxon>
        <taxon>Labeoninae</taxon>
        <taxon>Labeonini</taxon>
        <taxon>Cirrhinus</taxon>
    </lineage>
</organism>
<feature type="region of interest" description="Disordered" evidence="1">
    <location>
        <begin position="89"/>
        <end position="114"/>
    </location>
</feature>
<protein>
    <submittedName>
        <fullName evidence="2">Uncharacterized protein</fullName>
    </submittedName>
</protein>
<reference evidence="2 3" key="1">
    <citation type="submission" date="2023-09" db="EMBL/GenBank/DDBJ databases">
        <authorList>
            <person name="Wang M."/>
        </authorList>
    </citation>
    <scope>NUCLEOTIDE SEQUENCE [LARGE SCALE GENOMIC DNA]</scope>
    <source>
        <strain evidence="2">GT-2023</strain>
        <tissue evidence="2">Liver</tissue>
    </source>
</reference>
<accession>A0ABR3MTX4</accession>
<keyword evidence="3" id="KW-1185">Reference proteome</keyword>
<sequence>MGIKQTLPHKVEPHCIRKAWRVSWPLQRREGDPFSCQQRLHVWVVRGKCKPELSGWEVYLWRGISKPWHGSLCGQRLNSEAFRAALRHSHTPNLTSKASGKSEERTNLSAVKHH</sequence>
<evidence type="ECO:0000313" key="3">
    <source>
        <dbReference type="Proteomes" id="UP001558613"/>
    </source>
</evidence>
<evidence type="ECO:0000256" key="1">
    <source>
        <dbReference type="SAM" id="MobiDB-lite"/>
    </source>
</evidence>
<dbReference type="Proteomes" id="UP001558613">
    <property type="component" value="Unassembled WGS sequence"/>
</dbReference>
<proteinExistence type="predicted"/>
<dbReference type="EMBL" id="JAYMGO010000009">
    <property type="protein sequence ID" value="KAL1268091.1"/>
    <property type="molecule type" value="Genomic_DNA"/>
</dbReference>
<comment type="caution">
    <text evidence="2">The sequence shown here is derived from an EMBL/GenBank/DDBJ whole genome shotgun (WGS) entry which is preliminary data.</text>
</comment>
<gene>
    <name evidence="2" type="ORF">QQF64_033454</name>
</gene>